<name>A0A178IBX0_9BACT</name>
<gene>
    <name evidence="3" type="ORF">AW736_23085</name>
</gene>
<evidence type="ECO:0000259" key="2">
    <source>
        <dbReference type="Pfam" id="PF13088"/>
    </source>
</evidence>
<feature type="chain" id="PRO_5008088592" evidence="1">
    <location>
        <begin position="18"/>
        <end position="353"/>
    </location>
</feature>
<dbReference type="EMBL" id="LRRQ01000171">
    <property type="protein sequence ID" value="OAM87480.1"/>
    <property type="molecule type" value="Genomic_DNA"/>
</dbReference>
<accession>A0A178IBX0</accession>
<proteinExistence type="predicted"/>
<feature type="domain" description="Sialidase" evidence="2">
    <location>
        <begin position="54"/>
        <end position="334"/>
    </location>
</feature>
<feature type="signal peptide" evidence="1">
    <location>
        <begin position="1"/>
        <end position="17"/>
    </location>
</feature>
<dbReference type="InterPro" id="IPR011040">
    <property type="entry name" value="Sialidase"/>
</dbReference>
<dbReference type="Proteomes" id="UP000078486">
    <property type="component" value="Unassembled WGS sequence"/>
</dbReference>
<dbReference type="InterPro" id="IPR036278">
    <property type="entry name" value="Sialidase_sf"/>
</dbReference>
<evidence type="ECO:0000313" key="4">
    <source>
        <dbReference type="Proteomes" id="UP000078486"/>
    </source>
</evidence>
<dbReference type="CDD" id="cd15482">
    <property type="entry name" value="Sialidase_non-viral"/>
    <property type="match status" value="1"/>
</dbReference>
<dbReference type="PANTHER" id="PTHR43752:SF2">
    <property type="entry name" value="BNR_ASP-BOX REPEAT FAMILY PROTEIN"/>
    <property type="match status" value="1"/>
</dbReference>
<dbReference type="AlphaFoldDB" id="A0A178IBX0"/>
<sequence length="353" mass="38280">MGLAAFVAFFWSTVAAAQTKSPAGHPAIVASGFIYEQAPYPQCHASTIVETSPGKLVASWFGGTAERNPDVCIWVAHFENGHWTEGVRVADGAQGDGTRLPTWNPVLFQAPNGGPLVLFYKVGPSPSTWWGMKMTSMDGGKTWTEPERLPKGILGPIKNKPVVLANGAWYSPSSTEGGPDGWIVHFEVSHDSGKTWGIIGPVDKGVGFDAIQPSVLFHRDGRLQALCRTKEGVVAMTWSNDNGTRWSPLAATELPNPNSGTDAVTLSDGRQLIVYNHYAHRPDLSGKGYRYPIDIAVSLDGVKWDHALTLDAEPLEAGYAYPAVIQSADGLVHITYTWDRKRIKHVVVDPKLL</sequence>
<organism evidence="3 4">
    <name type="scientific">Termitidicoccus mucosus</name>
    <dbReference type="NCBI Taxonomy" id="1184151"/>
    <lineage>
        <taxon>Bacteria</taxon>
        <taxon>Pseudomonadati</taxon>
        <taxon>Verrucomicrobiota</taxon>
        <taxon>Opitutia</taxon>
        <taxon>Opitutales</taxon>
        <taxon>Opitutaceae</taxon>
        <taxon>Termitidicoccus</taxon>
    </lineage>
</organism>
<keyword evidence="1" id="KW-0732">Signal</keyword>
<dbReference type="OrthoDB" id="41724at2"/>
<dbReference type="Gene3D" id="2.120.10.10">
    <property type="match status" value="1"/>
</dbReference>
<dbReference type="PANTHER" id="PTHR43752">
    <property type="entry name" value="BNR/ASP-BOX REPEAT FAMILY PROTEIN"/>
    <property type="match status" value="1"/>
</dbReference>
<reference evidence="3 4" key="1">
    <citation type="submission" date="2016-01" db="EMBL/GenBank/DDBJ databases">
        <title>High potential of lignocellulose degradation of a new Verrucomicrobia species.</title>
        <authorList>
            <person name="Wang Y."/>
            <person name="Shi Y."/>
            <person name="Qiu Z."/>
            <person name="Liu S."/>
            <person name="Yang H."/>
        </authorList>
    </citation>
    <scope>NUCLEOTIDE SEQUENCE [LARGE SCALE GENOMIC DNA]</scope>
    <source>
        <strain evidence="3 4">TSB47</strain>
    </source>
</reference>
<evidence type="ECO:0000256" key="1">
    <source>
        <dbReference type="SAM" id="SignalP"/>
    </source>
</evidence>
<comment type="caution">
    <text evidence="3">The sequence shown here is derived from an EMBL/GenBank/DDBJ whole genome shotgun (WGS) entry which is preliminary data.</text>
</comment>
<keyword evidence="4" id="KW-1185">Reference proteome</keyword>
<evidence type="ECO:0000313" key="3">
    <source>
        <dbReference type="EMBL" id="OAM87480.1"/>
    </source>
</evidence>
<protein>
    <submittedName>
        <fullName evidence="3">Sialidase</fullName>
    </submittedName>
</protein>
<dbReference type="STRING" id="1184151.AW736_23085"/>
<dbReference type="Pfam" id="PF13088">
    <property type="entry name" value="BNR_2"/>
    <property type="match status" value="1"/>
</dbReference>
<dbReference type="SUPFAM" id="SSF50939">
    <property type="entry name" value="Sialidases"/>
    <property type="match status" value="1"/>
</dbReference>